<accession>A0ABP0DH01</accession>
<organism evidence="2 3">
    <name type="scientific">Sporothrix epigloea</name>
    <dbReference type="NCBI Taxonomy" id="1892477"/>
    <lineage>
        <taxon>Eukaryota</taxon>
        <taxon>Fungi</taxon>
        <taxon>Dikarya</taxon>
        <taxon>Ascomycota</taxon>
        <taxon>Pezizomycotina</taxon>
        <taxon>Sordariomycetes</taxon>
        <taxon>Sordariomycetidae</taxon>
        <taxon>Ophiostomatales</taxon>
        <taxon>Ophiostomataceae</taxon>
        <taxon>Sporothrix</taxon>
    </lineage>
</organism>
<proteinExistence type="predicted"/>
<evidence type="ECO:0000313" key="2">
    <source>
        <dbReference type="EMBL" id="CAK7266906.1"/>
    </source>
</evidence>
<keyword evidence="3" id="KW-1185">Reference proteome</keyword>
<feature type="region of interest" description="Disordered" evidence="1">
    <location>
        <begin position="1"/>
        <end position="62"/>
    </location>
</feature>
<evidence type="ECO:0000313" key="3">
    <source>
        <dbReference type="Proteomes" id="UP001642502"/>
    </source>
</evidence>
<dbReference type="EMBL" id="CAWUON010000022">
    <property type="protein sequence ID" value="CAK7266906.1"/>
    <property type="molecule type" value="Genomic_DNA"/>
</dbReference>
<feature type="compositionally biased region" description="Low complexity" evidence="1">
    <location>
        <begin position="164"/>
        <end position="184"/>
    </location>
</feature>
<feature type="compositionally biased region" description="Polar residues" evidence="1">
    <location>
        <begin position="117"/>
        <end position="149"/>
    </location>
</feature>
<feature type="compositionally biased region" description="Polar residues" evidence="1">
    <location>
        <begin position="50"/>
        <end position="62"/>
    </location>
</feature>
<gene>
    <name evidence="2" type="ORF">SEPCBS119000_002270</name>
</gene>
<feature type="region of interest" description="Disordered" evidence="1">
    <location>
        <begin position="117"/>
        <end position="196"/>
    </location>
</feature>
<dbReference type="Proteomes" id="UP001642502">
    <property type="component" value="Unassembled WGS sequence"/>
</dbReference>
<reference evidence="2 3" key="1">
    <citation type="submission" date="2024-01" db="EMBL/GenBank/DDBJ databases">
        <authorList>
            <person name="Allen C."/>
            <person name="Tagirdzhanova G."/>
        </authorList>
    </citation>
    <scope>NUCLEOTIDE SEQUENCE [LARGE SCALE GENOMIC DNA]</scope>
    <source>
        <strain evidence="2 3">CBS 119000</strain>
    </source>
</reference>
<name>A0ABP0DH01_9PEZI</name>
<sequence length="232" mass="24224">MSPVSRSSGVNASSIRKRQAGPLQRQKKGTMELEQPAVPVTADGGVGNSAHPTILSQRTSTLPVRQARAAKMDNREGKPEVVPLTDAEMIDLFGPLVPSDDYAMAGPLASAVGPLQDCQNSASSVGTQVSAGESSHKTSTNGFSASSVSPKPGMSATRRRVAAHPRSSGSAPSGRASPALAHSQSRSRSRGRRPSLYQLLDLPGAYNPFFVGTSPSIMMPPRSASAAKRQHK</sequence>
<feature type="region of interest" description="Disordered" evidence="1">
    <location>
        <begin position="210"/>
        <end position="232"/>
    </location>
</feature>
<comment type="caution">
    <text evidence="2">The sequence shown here is derived from an EMBL/GenBank/DDBJ whole genome shotgun (WGS) entry which is preliminary data.</text>
</comment>
<evidence type="ECO:0000256" key="1">
    <source>
        <dbReference type="SAM" id="MobiDB-lite"/>
    </source>
</evidence>
<protein>
    <submittedName>
        <fullName evidence="2">Uncharacterized protein</fullName>
    </submittedName>
</protein>
<feature type="compositionally biased region" description="Polar residues" evidence="1">
    <location>
        <begin position="1"/>
        <end position="14"/>
    </location>
</feature>